<proteinExistence type="predicted"/>
<dbReference type="RefSeq" id="WP_205189018.1">
    <property type="nucleotide sequence ID" value="NZ_JAFBFC010000013.1"/>
</dbReference>
<evidence type="ECO:0000313" key="2">
    <source>
        <dbReference type="Proteomes" id="UP000809829"/>
    </source>
</evidence>
<evidence type="ECO:0000313" key="1">
    <source>
        <dbReference type="EMBL" id="MBM7705034.1"/>
    </source>
</evidence>
<organism evidence="1 2">
    <name type="scientific">Priestia iocasae</name>
    <dbReference type="NCBI Taxonomy" id="2291674"/>
    <lineage>
        <taxon>Bacteria</taxon>
        <taxon>Bacillati</taxon>
        <taxon>Bacillota</taxon>
        <taxon>Bacilli</taxon>
        <taxon>Bacillales</taxon>
        <taxon>Bacillaceae</taxon>
        <taxon>Priestia</taxon>
    </lineage>
</organism>
<dbReference type="EMBL" id="JAFBFC010000013">
    <property type="protein sequence ID" value="MBM7705034.1"/>
    <property type="molecule type" value="Genomic_DNA"/>
</dbReference>
<keyword evidence="2" id="KW-1185">Reference proteome</keyword>
<dbReference type="Gene3D" id="3.30.460.10">
    <property type="entry name" value="Beta Polymerase, domain 2"/>
    <property type="match status" value="1"/>
</dbReference>
<accession>A0ABS2R2T9</accession>
<dbReference type="InterPro" id="IPR043519">
    <property type="entry name" value="NT_sf"/>
</dbReference>
<sequence>MKRLPPFEAATKFVQTNFPTCQGALLAGSVTRGEETSTSDLDIVIFDSHVPSSYRQSLIECEWPIEVFVHNLHSYQHFFQEDYKRARPCMQRMVAEGLVLKDEGVLAAIKKEAVEMLEKGPERWSPQTIIMKRYFLTDALDDFIGSEKREEDICIANTLAELIHEFVLRTNGQWIGASKWIIRSLRQFNPIFATQYIQAFDAFYQQGEKQLIVVLVDEILEPYGGKLFQGFSIGK</sequence>
<reference evidence="1 2" key="1">
    <citation type="submission" date="2021-01" db="EMBL/GenBank/DDBJ databases">
        <title>Genomic Encyclopedia of Type Strains, Phase IV (KMG-IV): sequencing the most valuable type-strain genomes for metagenomic binning, comparative biology and taxonomic classification.</title>
        <authorList>
            <person name="Goeker M."/>
        </authorList>
    </citation>
    <scope>NUCLEOTIDE SEQUENCE [LARGE SCALE GENOMIC DNA]</scope>
    <source>
        <strain evidence="1 2">DSM 104297</strain>
    </source>
</reference>
<comment type="caution">
    <text evidence="1">The sequence shown here is derived from an EMBL/GenBank/DDBJ whole genome shotgun (WGS) entry which is preliminary data.</text>
</comment>
<dbReference type="CDD" id="cd05403">
    <property type="entry name" value="NT_KNTase_like"/>
    <property type="match status" value="1"/>
</dbReference>
<dbReference type="SUPFAM" id="SSF81301">
    <property type="entry name" value="Nucleotidyltransferase"/>
    <property type="match status" value="1"/>
</dbReference>
<gene>
    <name evidence="1" type="ORF">JOC83_003943</name>
</gene>
<protein>
    <recommendedName>
        <fullName evidence="3">Nucleotidyltransferase</fullName>
    </recommendedName>
</protein>
<name>A0ABS2R2T9_9BACI</name>
<dbReference type="Proteomes" id="UP000809829">
    <property type="component" value="Unassembled WGS sequence"/>
</dbReference>
<evidence type="ECO:0008006" key="3">
    <source>
        <dbReference type="Google" id="ProtNLM"/>
    </source>
</evidence>